<feature type="transmembrane region" description="Helical" evidence="8">
    <location>
        <begin position="20"/>
        <end position="38"/>
    </location>
</feature>
<evidence type="ECO:0000256" key="4">
    <source>
        <dbReference type="ARBA" id="ARBA00022692"/>
    </source>
</evidence>
<dbReference type="NCBIfam" id="TIGR00879">
    <property type="entry name" value="SP"/>
    <property type="match status" value="1"/>
</dbReference>
<evidence type="ECO:0000259" key="9">
    <source>
        <dbReference type="PROSITE" id="PS50850"/>
    </source>
</evidence>
<feature type="transmembrane region" description="Helical" evidence="8">
    <location>
        <begin position="117"/>
        <end position="138"/>
    </location>
</feature>
<name>A0A0G2EMJ5_PHACM</name>
<dbReference type="PROSITE" id="PS00217">
    <property type="entry name" value="SUGAR_TRANSPORT_2"/>
    <property type="match status" value="1"/>
</dbReference>
<feature type="transmembrane region" description="Helical" evidence="8">
    <location>
        <begin position="315"/>
        <end position="332"/>
    </location>
</feature>
<dbReference type="Proteomes" id="UP000053317">
    <property type="component" value="Unassembled WGS sequence"/>
</dbReference>
<comment type="similarity">
    <text evidence="2 7">Belongs to the major facilitator superfamily. Sugar transporter (TC 2.A.1.1) family.</text>
</comment>
<dbReference type="InterPro" id="IPR005829">
    <property type="entry name" value="Sugar_transporter_CS"/>
</dbReference>
<dbReference type="Pfam" id="PF00083">
    <property type="entry name" value="Sugar_tr"/>
    <property type="match status" value="1"/>
</dbReference>
<evidence type="ECO:0000256" key="8">
    <source>
        <dbReference type="SAM" id="Phobius"/>
    </source>
</evidence>
<reference evidence="10 11" key="2">
    <citation type="submission" date="2015-05" db="EMBL/GenBank/DDBJ databases">
        <authorList>
            <person name="Morales-Cruz A."/>
            <person name="Amrine K.C."/>
            <person name="Cantu D."/>
        </authorList>
    </citation>
    <scope>NUCLEOTIDE SEQUENCE [LARGE SCALE GENOMIC DNA]</scope>
    <source>
        <strain evidence="10">UCRPC4</strain>
    </source>
</reference>
<feature type="transmembrane region" description="Helical" evidence="8">
    <location>
        <begin position="273"/>
        <end position="295"/>
    </location>
</feature>
<dbReference type="FunFam" id="1.20.1250.20:FF:000134">
    <property type="entry name" value="MFS sugar transporter protein"/>
    <property type="match status" value="1"/>
</dbReference>
<dbReference type="InterPro" id="IPR003663">
    <property type="entry name" value="Sugar/inositol_transpt"/>
</dbReference>
<feature type="transmembrane region" description="Helical" evidence="8">
    <location>
        <begin position="150"/>
        <end position="174"/>
    </location>
</feature>
<dbReference type="GO" id="GO:0016020">
    <property type="term" value="C:membrane"/>
    <property type="evidence" value="ECO:0007669"/>
    <property type="project" value="UniProtKB-SubCell"/>
</dbReference>
<accession>A0A0G2EMJ5</accession>
<keyword evidence="5 8" id="KW-1133">Transmembrane helix</keyword>
<feature type="transmembrane region" description="Helical" evidence="8">
    <location>
        <begin position="440"/>
        <end position="459"/>
    </location>
</feature>
<feature type="domain" description="Major facilitator superfamily (MFS) profile" evidence="9">
    <location>
        <begin position="25"/>
        <end position="462"/>
    </location>
</feature>
<sequence length="501" mass="54772">MATEYQFRHVGKLVPRRPTVMTALIILTSVVDSTTWGYDGSLMGSLNAMDQYTSYFSLTTATLGLNSSITYVGGAVAAIIAAPLCNRRGRWQIMFLAACALILGAIVQAAAPNIGAFIAGRFIIGMGAGFGNVSAVSYAAETAPPKWRALVLGLFYTCWAVGTLLAAGVCYGSQRISSTWAWRLPSLIQIVPPVIALALLPFLPESPRWLVYNDQTEYAQEVLMVTTGTTDPNHPLVQVQLREIVDTINWEKSQGKQLGFLEIVKTESNRKRLMLACSVAVLAMLTGSNVITYYFSTMLEQAGISSAHTQLEINIILSAWQLVVAVTGSFTAERIGRRTLCLVSVSGAAIFFFMLGGLTARYGNSTNQSGIYGTVACIFLFLGAYSFGLTPLSVMYQPEVLSYSIRATGVAVYTFIAKGCGLFVSWVFPFAFESIGWKVYMINAAFDVLCAIWVWWYWVETKGKTLEEVDECFEGKHSDVPDLNKVLKGKEGTIEEVIEVR</sequence>
<reference evidence="10 11" key="1">
    <citation type="submission" date="2015-05" db="EMBL/GenBank/DDBJ databases">
        <title>Distinctive expansion of gene families associated with plant cell wall degradation and secondary metabolism in the genomes of grapevine trunk pathogens.</title>
        <authorList>
            <person name="Lawrence D.P."/>
            <person name="Travadon R."/>
            <person name="Rolshausen P.E."/>
            <person name="Baumgartner K."/>
        </authorList>
    </citation>
    <scope>NUCLEOTIDE SEQUENCE [LARGE SCALE GENOMIC DNA]</scope>
    <source>
        <strain evidence="10">UCRPC4</strain>
    </source>
</reference>
<evidence type="ECO:0000256" key="7">
    <source>
        <dbReference type="RuleBase" id="RU003346"/>
    </source>
</evidence>
<keyword evidence="11" id="KW-1185">Reference proteome</keyword>
<dbReference type="PROSITE" id="PS50850">
    <property type="entry name" value="MFS"/>
    <property type="match status" value="1"/>
</dbReference>
<dbReference type="InterPro" id="IPR020846">
    <property type="entry name" value="MFS_dom"/>
</dbReference>
<dbReference type="PANTHER" id="PTHR48022">
    <property type="entry name" value="PLASTIDIC GLUCOSE TRANSPORTER 4"/>
    <property type="match status" value="1"/>
</dbReference>
<dbReference type="InterPro" id="IPR050360">
    <property type="entry name" value="MFS_Sugar_Transporters"/>
</dbReference>
<feature type="transmembrane region" description="Helical" evidence="8">
    <location>
        <begin position="58"/>
        <end position="81"/>
    </location>
</feature>
<proteinExistence type="inferred from homology"/>
<evidence type="ECO:0000256" key="6">
    <source>
        <dbReference type="ARBA" id="ARBA00023136"/>
    </source>
</evidence>
<dbReference type="InterPro" id="IPR036259">
    <property type="entry name" value="MFS_trans_sf"/>
</dbReference>
<dbReference type="Gene3D" id="1.20.1250.20">
    <property type="entry name" value="MFS general substrate transporter like domains"/>
    <property type="match status" value="1"/>
</dbReference>
<feature type="transmembrane region" description="Helical" evidence="8">
    <location>
        <begin position="370"/>
        <end position="389"/>
    </location>
</feature>
<dbReference type="SUPFAM" id="SSF103473">
    <property type="entry name" value="MFS general substrate transporter"/>
    <property type="match status" value="1"/>
</dbReference>
<evidence type="ECO:0000256" key="5">
    <source>
        <dbReference type="ARBA" id="ARBA00022989"/>
    </source>
</evidence>
<evidence type="ECO:0000256" key="3">
    <source>
        <dbReference type="ARBA" id="ARBA00022448"/>
    </source>
</evidence>
<keyword evidence="6 8" id="KW-0472">Membrane</keyword>
<evidence type="ECO:0000313" key="10">
    <source>
        <dbReference type="EMBL" id="KKY23559.1"/>
    </source>
</evidence>
<keyword evidence="4 8" id="KW-0812">Transmembrane</keyword>
<comment type="subcellular location">
    <subcellularLocation>
        <location evidence="1">Membrane</location>
        <topology evidence="1">Multi-pass membrane protein</topology>
    </subcellularLocation>
</comment>
<feature type="transmembrane region" description="Helical" evidence="8">
    <location>
        <begin position="180"/>
        <end position="203"/>
    </location>
</feature>
<dbReference type="OrthoDB" id="4540492at2759"/>
<dbReference type="InterPro" id="IPR005828">
    <property type="entry name" value="MFS_sugar_transport-like"/>
</dbReference>
<feature type="transmembrane region" description="Helical" evidence="8">
    <location>
        <begin position="93"/>
        <end position="111"/>
    </location>
</feature>
<dbReference type="PROSITE" id="PS00216">
    <property type="entry name" value="SUGAR_TRANSPORT_1"/>
    <property type="match status" value="1"/>
</dbReference>
<dbReference type="AlphaFoldDB" id="A0A0G2EMJ5"/>
<dbReference type="PANTHER" id="PTHR48022:SF31">
    <property type="entry name" value="HEXOSE TRANSPORTER"/>
    <property type="match status" value="1"/>
</dbReference>
<comment type="caution">
    <text evidence="10">The sequence shown here is derived from an EMBL/GenBank/DDBJ whole genome shotgun (WGS) entry which is preliminary data.</text>
</comment>
<keyword evidence="3 7" id="KW-0813">Transport</keyword>
<dbReference type="EMBL" id="LCWF01000066">
    <property type="protein sequence ID" value="KKY23559.1"/>
    <property type="molecule type" value="Genomic_DNA"/>
</dbReference>
<dbReference type="GO" id="GO:0005351">
    <property type="term" value="F:carbohydrate:proton symporter activity"/>
    <property type="evidence" value="ECO:0007669"/>
    <property type="project" value="TreeGrafter"/>
</dbReference>
<feature type="transmembrane region" description="Helical" evidence="8">
    <location>
        <begin position="410"/>
        <end position="428"/>
    </location>
</feature>
<feature type="transmembrane region" description="Helical" evidence="8">
    <location>
        <begin position="339"/>
        <end position="358"/>
    </location>
</feature>
<evidence type="ECO:0000313" key="11">
    <source>
        <dbReference type="Proteomes" id="UP000053317"/>
    </source>
</evidence>
<dbReference type="PRINTS" id="PR00171">
    <property type="entry name" value="SUGRTRNSPORT"/>
</dbReference>
<gene>
    <name evidence="10" type="ORF">UCRPC4_g02822</name>
</gene>
<evidence type="ECO:0000256" key="2">
    <source>
        <dbReference type="ARBA" id="ARBA00010992"/>
    </source>
</evidence>
<evidence type="ECO:0000256" key="1">
    <source>
        <dbReference type="ARBA" id="ARBA00004141"/>
    </source>
</evidence>
<protein>
    <submittedName>
        <fullName evidence="10">Putative hexose transporter</fullName>
    </submittedName>
</protein>
<organism evidence="10 11">
    <name type="scientific">Phaeomoniella chlamydospora</name>
    <name type="common">Phaeoacremonium chlamydosporum</name>
    <dbReference type="NCBI Taxonomy" id="158046"/>
    <lineage>
        <taxon>Eukaryota</taxon>
        <taxon>Fungi</taxon>
        <taxon>Dikarya</taxon>
        <taxon>Ascomycota</taxon>
        <taxon>Pezizomycotina</taxon>
        <taxon>Eurotiomycetes</taxon>
        <taxon>Chaetothyriomycetidae</taxon>
        <taxon>Phaeomoniellales</taxon>
        <taxon>Phaeomoniellaceae</taxon>
        <taxon>Phaeomoniella</taxon>
    </lineage>
</organism>